<evidence type="ECO:0000256" key="1">
    <source>
        <dbReference type="SAM" id="Phobius"/>
    </source>
</evidence>
<dbReference type="OrthoDB" id="271882at2759"/>
<dbReference type="VEuPathDB" id="TriTrypDB:TCDM_14103"/>
<organism evidence="2 3">
    <name type="scientific">Trypanosoma cruzi</name>
    <dbReference type="NCBI Taxonomy" id="5693"/>
    <lineage>
        <taxon>Eukaryota</taxon>
        <taxon>Discoba</taxon>
        <taxon>Euglenozoa</taxon>
        <taxon>Kinetoplastea</taxon>
        <taxon>Metakinetoplastina</taxon>
        <taxon>Trypanosomatida</taxon>
        <taxon>Trypanosomatidae</taxon>
        <taxon>Trypanosoma</taxon>
        <taxon>Schizotrypanum</taxon>
    </lineage>
</organism>
<gene>
    <name evidence="2" type="ORF">C3747_14g238c</name>
</gene>
<reference evidence="2 3" key="1">
    <citation type="journal article" date="2018" name="Microb. Genom.">
        <title>Expanding an expanded genome: long-read sequencing of Trypanosoma cruzi.</title>
        <authorList>
            <person name="Berna L."/>
            <person name="Rodriguez M."/>
            <person name="Chiribao M.L."/>
            <person name="Parodi-Talice A."/>
            <person name="Pita S."/>
            <person name="Rijo G."/>
            <person name="Alvarez-Valin F."/>
            <person name="Robello C."/>
        </authorList>
    </citation>
    <scope>NUCLEOTIDE SEQUENCE [LARGE SCALE GENOMIC DNA]</scope>
    <source>
        <strain evidence="2 3">TCC</strain>
    </source>
</reference>
<dbReference type="EMBL" id="PRFC01000014">
    <property type="protein sequence ID" value="PWV18161.1"/>
    <property type="molecule type" value="Genomic_DNA"/>
</dbReference>
<dbReference type="VEuPathDB" id="TriTrypDB:TcCLB.510317.14"/>
<dbReference type="VEuPathDB" id="TriTrypDB:TcCL_NonESM01128"/>
<dbReference type="VEuPathDB" id="TriTrypDB:TcBrA4_0130240"/>
<feature type="transmembrane region" description="Helical" evidence="1">
    <location>
        <begin position="49"/>
        <end position="71"/>
    </location>
</feature>
<keyword evidence="1" id="KW-1133">Transmembrane helix</keyword>
<keyword evidence="1" id="KW-0472">Membrane</keyword>
<dbReference type="SMR" id="A0A2V2XBN3"/>
<dbReference type="AlphaFoldDB" id="A0A2V2XBN3"/>
<accession>A0A2V2XBN3</accession>
<name>A0A2V2XBN3_TRYCR</name>
<comment type="caution">
    <text evidence="2">The sequence shown here is derived from an EMBL/GenBank/DDBJ whole genome shotgun (WGS) entry which is preliminary data.</text>
</comment>
<dbReference type="VEuPathDB" id="TriTrypDB:C4B63_23g1292c"/>
<protein>
    <submittedName>
        <fullName evidence="2">Uncharacterized protein</fullName>
    </submittedName>
</protein>
<sequence>MCQVGTKDWVFTDSQSCFLDRDLRLQKCLCPISTCDVTPLGNACRFTSFFLVFCGFLFAIWLLGVAAYVYVSGLIWERHKPLLPERTHFMRGGYYFEKMFGGDKRNAGVPIDDSPK</sequence>
<dbReference type="Proteomes" id="UP000246078">
    <property type="component" value="Unassembled WGS sequence"/>
</dbReference>
<evidence type="ECO:0000313" key="3">
    <source>
        <dbReference type="Proteomes" id="UP000246078"/>
    </source>
</evidence>
<proteinExistence type="predicted"/>
<dbReference type="VEuPathDB" id="TriTrypDB:C3747_14g238c"/>
<dbReference type="VEuPathDB" id="TriTrypDB:TcG_00833"/>
<dbReference type="VEuPathDB" id="TriTrypDB:TcCLB.508153.454"/>
<evidence type="ECO:0000313" key="2">
    <source>
        <dbReference type="EMBL" id="PWV18161.1"/>
    </source>
</evidence>
<keyword evidence="1" id="KW-0812">Transmembrane</keyword>
<dbReference type="VEuPathDB" id="TriTrypDB:BCY84_15263"/>